<keyword evidence="4" id="KW-1185">Reference proteome</keyword>
<dbReference type="RefSeq" id="WP_208237521.1">
    <property type="nucleotide sequence ID" value="NZ_BAAAQU010000001.1"/>
</dbReference>
<dbReference type="EMBL" id="JAGFBF010000002">
    <property type="protein sequence ID" value="MBO2989367.1"/>
    <property type="molecule type" value="Genomic_DNA"/>
</dbReference>
<protein>
    <submittedName>
        <fullName evidence="3">DeoR/GlpR transcriptional regulator</fullName>
    </submittedName>
</protein>
<comment type="caution">
    <text evidence="3">The sequence shown here is derived from an EMBL/GenBank/DDBJ whole genome shotgun (WGS) entry which is preliminary data.</text>
</comment>
<evidence type="ECO:0000256" key="1">
    <source>
        <dbReference type="ARBA" id="ARBA00022491"/>
    </source>
</evidence>
<gene>
    <name evidence="3" type="ORF">J4H85_05070</name>
</gene>
<organism evidence="3 4">
    <name type="scientific">Leucobacter tardus</name>
    <dbReference type="NCBI Taxonomy" id="501483"/>
    <lineage>
        <taxon>Bacteria</taxon>
        <taxon>Bacillati</taxon>
        <taxon>Actinomycetota</taxon>
        <taxon>Actinomycetes</taxon>
        <taxon>Micrococcales</taxon>
        <taxon>Microbacteriaceae</taxon>
        <taxon>Leucobacter</taxon>
    </lineage>
</organism>
<dbReference type="PANTHER" id="PTHR30363">
    <property type="entry name" value="HTH-TYPE TRANSCRIPTIONAL REGULATOR SRLR-RELATED"/>
    <property type="match status" value="1"/>
</dbReference>
<dbReference type="InterPro" id="IPR037171">
    <property type="entry name" value="NagB/RpiA_transferase-like"/>
</dbReference>
<dbReference type="AlphaFoldDB" id="A0A939TQV1"/>
<evidence type="ECO:0000313" key="3">
    <source>
        <dbReference type="EMBL" id="MBO2989367.1"/>
    </source>
</evidence>
<dbReference type="SUPFAM" id="SSF100950">
    <property type="entry name" value="NagB/RpiA/CoA transferase-like"/>
    <property type="match status" value="1"/>
</dbReference>
<name>A0A939TQV1_9MICO</name>
<proteinExistence type="predicted"/>
<dbReference type="Pfam" id="PF00455">
    <property type="entry name" value="DeoRC"/>
    <property type="match status" value="1"/>
</dbReference>
<dbReference type="InterPro" id="IPR014036">
    <property type="entry name" value="DeoR-like_C"/>
</dbReference>
<accession>A0A939TQV1</accession>
<dbReference type="SMART" id="SM01134">
    <property type="entry name" value="DeoRC"/>
    <property type="match status" value="1"/>
</dbReference>
<feature type="domain" description="DeoR-like transcriptional repressor C-terminal sensor" evidence="2">
    <location>
        <begin position="3"/>
        <end position="101"/>
    </location>
</feature>
<reference evidence="3" key="1">
    <citation type="submission" date="2021-03" db="EMBL/GenBank/DDBJ databases">
        <title>Leucobacter chromiisoli sp. nov., isolated from chromium-containing soil of chemical plant.</title>
        <authorList>
            <person name="Xu Z."/>
        </authorList>
    </citation>
    <scope>NUCLEOTIDE SEQUENCE</scope>
    <source>
        <strain evidence="3">K 70/01</strain>
    </source>
</reference>
<sequence>MSHAQNEVIVPGGTVNADDLSFSGSEAVDAVRAMRFDVAFLGACSADPSHGLSVATRADAIVKRAVIAASARVVLVVTAEKLTRTSAHRFGSFADVDVLVTTADAPAAVLHEARSQGISVVTASTPPR</sequence>
<dbReference type="InterPro" id="IPR050313">
    <property type="entry name" value="Carb_Metab_HTH_regulators"/>
</dbReference>
<keyword evidence="1" id="KW-0678">Repressor</keyword>
<dbReference type="PANTHER" id="PTHR30363:SF4">
    <property type="entry name" value="GLYCEROL-3-PHOSPHATE REGULON REPRESSOR"/>
    <property type="match status" value="1"/>
</dbReference>
<dbReference type="Proteomes" id="UP000668403">
    <property type="component" value="Unassembled WGS sequence"/>
</dbReference>
<evidence type="ECO:0000313" key="4">
    <source>
        <dbReference type="Proteomes" id="UP000668403"/>
    </source>
</evidence>
<evidence type="ECO:0000259" key="2">
    <source>
        <dbReference type="Pfam" id="PF00455"/>
    </source>
</evidence>